<feature type="compositionally biased region" description="Low complexity" evidence="1">
    <location>
        <begin position="1"/>
        <end position="16"/>
    </location>
</feature>
<evidence type="ECO:0000256" key="1">
    <source>
        <dbReference type="SAM" id="MobiDB-lite"/>
    </source>
</evidence>
<reference evidence="2" key="2">
    <citation type="journal article" date="2021" name="World Allergy Organ. J.">
        <title>Chromosome-level assembly of Dermatophagoides farinae genome and transcriptome reveals two novel allergens Der f 37 and Der f 39.</title>
        <authorList>
            <person name="Chen J."/>
            <person name="Cai Z."/>
            <person name="Fan D."/>
            <person name="Hu J."/>
            <person name="Hou Y."/>
            <person name="He Y."/>
            <person name="Zhang Z."/>
            <person name="Zhao Z."/>
            <person name="Gao P."/>
            <person name="Hu W."/>
            <person name="Sun J."/>
            <person name="Li J."/>
            <person name="Ji K."/>
        </authorList>
    </citation>
    <scope>NUCLEOTIDE SEQUENCE</scope>
    <source>
        <strain evidence="2">JKM2019</strain>
    </source>
</reference>
<sequence>MAETSTSNGSQSSKQSVTNNLLTQNSTSLYKTTMATINGRKVRVLFDDGSGSTKLEFVEEIELGRL</sequence>
<accession>A0A9D4P599</accession>
<dbReference type="Proteomes" id="UP000828236">
    <property type="component" value="Unassembled WGS sequence"/>
</dbReference>
<organism evidence="2">
    <name type="scientific">Dermatophagoides farinae</name>
    <name type="common">American house dust mite</name>
    <dbReference type="NCBI Taxonomy" id="6954"/>
    <lineage>
        <taxon>Eukaryota</taxon>
        <taxon>Metazoa</taxon>
        <taxon>Ecdysozoa</taxon>
        <taxon>Arthropoda</taxon>
        <taxon>Chelicerata</taxon>
        <taxon>Arachnida</taxon>
        <taxon>Acari</taxon>
        <taxon>Acariformes</taxon>
        <taxon>Sarcoptiformes</taxon>
        <taxon>Astigmata</taxon>
        <taxon>Psoroptidia</taxon>
        <taxon>Analgoidea</taxon>
        <taxon>Pyroglyphidae</taxon>
        <taxon>Dermatophagoidinae</taxon>
        <taxon>Dermatophagoides</taxon>
    </lineage>
</organism>
<protein>
    <submittedName>
        <fullName evidence="2">Uncharacterized protein</fullName>
    </submittedName>
</protein>
<gene>
    <name evidence="2" type="ORF">HUG17_0523</name>
</gene>
<feature type="region of interest" description="Disordered" evidence="1">
    <location>
        <begin position="1"/>
        <end position="25"/>
    </location>
</feature>
<dbReference type="EMBL" id="SDOV01000001">
    <property type="protein sequence ID" value="KAH7644985.1"/>
    <property type="molecule type" value="Genomic_DNA"/>
</dbReference>
<comment type="caution">
    <text evidence="2">The sequence shown here is derived from an EMBL/GenBank/DDBJ whole genome shotgun (WGS) entry which is preliminary data.</text>
</comment>
<evidence type="ECO:0000313" key="2">
    <source>
        <dbReference type="EMBL" id="KAH7644985.1"/>
    </source>
</evidence>
<reference evidence="2" key="1">
    <citation type="submission" date="2020-06" db="EMBL/GenBank/DDBJ databases">
        <authorList>
            <person name="Ji K."/>
            <person name="Li J."/>
        </authorList>
    </citation>
    <scope>NUCLEOTIDE SEQUENCE</scope>
    <source>
        <strain evidence="2">JKM2019</strain>
        <tissue evidence="2">Whole body</tissue>
    </source>
</reference>
<name>A0A9D4P599_DERFA</name>
<proteinExistence type="predicted"/>
<dbReference type="AlphaFoldDB" id="A0A9D4P599"/>